<keyword evidence="5" id="KW-1185">Reference proteome</keyword>
<dbReference type="SUPFAM" id="SSF50985">
    <property type="entry name" value="RCC1/BLIP-II"/>
    <property type="match status" value="1"/>
</dbReference>
<evidence type="ECO:0000313" key="5">
    <source>
        <dbReference type="Proteomes" id="UP001642409"/>
    </source>
</evidence>
<evidence type="ECO:0000313" key="2">
    <source>
        <dbReference type="EMBL" id="CAI9960020.1"/>
    </source>
</evidence>
<dbReference type="EMBL" id="CAXDID020000902">
    <property type="protein sequence ID" value="CAL6115667.1"/>
    <property type="molecule type" value="Genomic_DNA"/>
</dbReference>
<evidence type="ECO:0000313" key="4">
    <source>
        <dbReference type="EMBL" id="CAL6115667.1"/>
    </source>
</evidence>
<dbReference type="EMBL" id="CATOUU010000063">
    <property type="protein sequence ID" value="CAI9915099.1"/>
    <property type="molecule type" value="Genomic_DNA"/>
</dbReference>
<dbReference type="AlphaFoldDB" id="A0AA86TCU2"/>
<dbReference type="EMBL" id="CATOUU010000927">
    <property type="protein sequence ID" value="CAI9960020.1"/>
    <property type="molecule type" value="Genomic_DNA"/>
</dbReference>
<dbReference type="InterPro" id="IPR009091">
    <property type="entry name" value="RCC1/BLIP-II"/>
</dbReference>
<organism evidence="1">
    <name type="scientific">Hexamita inflata</name>
    <dbReference type="NCBI Taxonomy" id="28002"/>
    <lineage>
        <taxon>Eukaryota</taxon>
        <taxon>Metamonada</taxon>
        <taxon>Diplomonadida</taxon>
        <taxon>Hexamitidae</taxon>
        <taxon>Hexamitinae</taxon>
        <taxon>Hexamita</taxon>
    </lineage>
</organism>
<reference evidence="1" key="1">
    <citation type="submission" date="2023-06" db="EMBL/GenBank/DDBJ databases">
        <authorList>
            <person name="Kurt Z."/>
        </authorList>
    </citation>
    <scope>NUCLEOTIDE SEQUENCE</scope>
</reference>
<sequence length="117" mass="12792">MLIYIEVLSNLFVTGINTNGNLGVQNSLIREFVQTGSGEEVSAFASNKLATIYQTRGNDLTYSMGLNSKGILCQPNNIIKLDKPTLIPGLNDEYVAHISMSETSSLLLGRFQKLYGC</sequence>
<evidence type="ECO:0000313" key="3">
    <source>
        <dbReference type="EMBL" id="CAL6070453.1"/>
    </source>
</evidence>
<dbReference type="EMBL" id="CAXDID020000283">
    <property type="protein sequence ID" value="CAL6070453.1"/>
    <property type="molecule type" value="Genomic_DNA"/>
</dbReference>
<dbReference type="Proteomes" id="UP001642409">
    <property type="component" value="Unassembled WGS sequence"/>
</dbReference>
<gene>
    <name evidence="1" type="ORF">HINF_LOCUS2744</name>
    <name evidence="2" type="ORF">HINF_LOCUS47665</name>
    <name evidence="3" type="ORF">HINF_LOCUS54470</name>
    <name evidence="4" type="ORF">HINF_LOCUS78727</name>
</gene>
<evidence type="ECO:0000313" key="1">
    <source>
        <dbReference type="EMBL" id="CAI9915099.1"/>
    </source>
</evidence>
<protein>
    <submittedName>
        <fullName evidence="1">Regulator of chromosome condensation 1/beta-lactamase-inhibitor protein II</fullName>
    </submittedName>
    <submittedName>
        <fullName evidence="3">Regulator_of chromosome condensation 1/beta-lactamase-inhibitor protein II</fullName>
    </submittedName>
</protein>
<reference evidence="3 5" key="2">
    <citation type="submission" date="2024-07" db="EMBL/GenBank/DDBJ databases">
        <authorList>
            <person name="Akdeniz Z."/>
        </authorList>
    </citation>
    <scope>NUCLEOTIDE SEQUENCE [LARGE SCALE GENOMIC DNA]</scope>
</reference>
<comment type="caution">
    <text evidence="1">The sequence shown here is derived from an EMBL/GenBank/DDBJ whole genome shotgun (WGS) entry which is preliminary data.</text>
</comment>
<name>A0AA86TCU2_9EUKA</name>
<accession>A0AA86TCU2</accession>
<proteinExistence type="predicted"/>
<dbReference type="Gene3D" id="2.130.10.30">
    <property type="entry name" value="Regulator of chromosome condensation 1/beta-lactamase-inhibitor protein II"/>
    <property type="match status" value="1"/>
</dbReference>